<dbReference type="WBParaSite" id="maker-unitig_3700-snap-gene-0.2-mRNA-1">
    <property type="protein sequence ID" value="maker-unitig_3700-snap-gene-0.2-mRNA-1"/>
    <property type="gene ID" value="maker-unitig_3700-snap-gene-0.2"/>
</dbReference>
<dbReference type="Proteomes" id="UP000095280">
    <property type="component" value="Unplaced"/>
</dbReference>
<feature type="compositionally biased region" description="Basic residues" evidence="1">
    <location>
        <begin position="153"/>
        <end position="162"/>
    </location>
</feature>
<evidence type="ECO:0000313" key="3">
    <source>
        <dbReference type="WBParaSite" id="maker-unitig_3700-snap-gene-0.2-mRNA-1"/>
    </source>
</evidence>
<feature type="compositionally biased region" description="Low complexity" evidence="1">
    <location>
        <begin position="124"/>
        <end position="138"/>
    </location>
</feature>
<evidence type="ECO:0000256" key="1">
    <source>
        <dbReference type="SAM" id="MobiDB-lite"/>
    </source>
</evidence>
<reference evidence="3" key="1">
    <citation type="submission" date="2016-11" db="UniProtKB">
        <authorList>
            <consortium name="WormBaseParasite"/>
        </authorList>
    </citation>
    <scope>IDENTIFICATION</scope>
</reference>
<feature type="region of interest" description="Disordered" evidence="1">
    <location>
        <begin position="115"/>
        <end position="162"/>
    </location>
</feature>
<organism evidence="2 3">
    <name type="scientific">Macrostomum lignano</name>
    <dbReference type="NCBI Taxonomy" id="282301"/>
    <lineage>
        <taxon>Eukaryota</taxon>
        <taxon>Metazoa</taxon>
        <taxon>Spiralia</taxon>
        <taxon>Lophotrochozoa</taxon>
        <taxon>Platyhelminthes</taxon>
        <taxon>Rhabditophora</taxon>
        <taxon>Macrostomorpha</taxon>
        <taxon>Macrostomida</taxon>
        <taxon>Macrostomidae</taxon>
        <taxon>Macrostomum</taxon>
    </lineage>
</organism>
<accession>A0A1I8FJJ1</accession>
<sequence>MLAELGRFSHNQLLELVCALFPSRSREDLDQVVSKMLPKEPASGGKRPARAGDEAAAQEAEERTQLMLEKSMKFRSAMLGGTVDALLAIQKLKKSPKRKAAGELKAIPSSYNSESLTPIDGSYDRSSSSGQRPSNSRGNDLPPLDDEFSSKKSSGKKKKHLPPLKPALKEFSLLLLCSGCVRGSMRRDEFRSDSAMLLSTLILLLSNHFLSADSTPSIVAVNENDVFNFDFTWRPLRPMANETVHFRAIGTGQSVMQRWSLTNTSFRWYRQLPSADFRLVHVGRRYSRRASGYFEGRYRLSKRAATARIGLSTYQLVQG</sequence>
<feature type="region of interest" description="Disordered" evidence="1">
    <location>
        <begin position="37"/>
        <end position="62"/>
    </location>
</feature>
<proteinExistence type="predicted"/>
<dbReference type="AlphaFoldDB" id="A0A1I8FJJ1"/>
<evidence type="ECO:0000313" key="2">
    <source>
        <dbReference type="Proteomes" id="UP000095280"/>
    </source>
</evidence>
<protein>
    <submittedName>
        <fullName evidence="3">CUE domain-containing protein</fullName>
    </submittedName>
</protein>
<keyword evidence="2" id="KW-1185">Reference proteome</keyword>
<name>A0A1I8FJJ1_9PLAT</name>